<accession>A0AAP0DWW6</accession>
<reference evidence="2 3" key="1">
    <citation type="submission" date="2024-01" db="EMBL/GenBank/DDBJ databases">
        <title>Genome assemblies of Stephania.</title>
        <authorList>
            <person name="Yang L."/>
        </authorList>
    </citation>
    <scope>NUCLEOTIDE SEQUENCE [LARGE SCALE GENOMIC DNA]</scope>
    <source>
        <strain evidence="2">YNDBR</strain>
        <tissue evidence="2">Leaf</tissue>
    </source>
</reference>
<dbReference type="Proteomes" id="UP001420932">
    <property type="component" value="Unassembled WGS sequence"/>
</dbReference>
<name>A0AAP0DWW6_9MAGN</name>
<evidence type="ECO:0000313" key="3">
    <source>
        <dbReference type="Proteomes" id="UP001420932"/>
    </source>
</evidence>
<feature type="transmembrane region" description="Helical" evidence="1">
    <location>
        <begin position="300"/>
        <end position="323"/>
    </location>
</feature>
<sequence length="355" mass="36786">MCACARKDVPGCGKAAMCQGAVCQGCAKVVPSVCCACAGGAKAVPRRCQGCQGARARHVQACAQGVRRVGACGAVPRRCCAGAGVLAKVLRAACEAVLACKDVPRMCKGVPGDVPRMCKGVLPLRARCALRVLRAACKACWRCKGVLCARVLCVQVRCKARGAARGRKGVLALLQGARRVQGVQGRKVVQVVACKRVQGCAKGGAKDVPRMCQGCAKAVPRRARSCQGGAKACKARACQGGAKVVQGACKAVLARACKACQGVPRRCQGCAKAVFLSLHTHSSYGVVFWVTRNCSIANVMAYSTLALIVVLVLFTCDVVTIVADVGSLAFPYAPCRGKADDCNGHVPPTLNCLVQ</sequence>
<keyword evidence="1" id="KW-0812">Transmembrane</keyword>
<dbReference type="EMBL" id="JBBNAF010000060">
    <property type="protein sequence ID" value="KAK9080915.1"/>
    <property type="molecule type" value="Genomic_DNA"/>
</dbReference>
<keyword evidence="1" id="KW-1133">Transmembrane helix</keyword>
<comment type="caution">
    <text evidence="2">The sequence shown here is derived from an EMBL/GenBank/DDBJ whole genome shotgun (WGS) entry which is preliminary data.</text>
</comment>
<protein>
    <submittedName>
        <fullName evidence="2">Uncharacterized protein</fullName>
    </submittedName>
</protein>
<evidence type="ECO:0000256" key="1">
    <source>
        <dbReference type="SAM" id="Phobius"/>
    </source>
</evidence>
<evidence type="ECO:0000313" key="2">
    <source>
        <dbReference type="EMBL" id="KAK9080915.1"/>
    </source>
</evidence>
<proteinExistence type="predicted"/>
<keyword evidence="1" id="KW-0472">Membrane</keyword>
<organism evidence="2 3">
    <name type="scientific">Stephania yunnanensis</name>
    <dbReference type="NCBI Taxonomy" id="152371"/>
    <lineage>
        <taxon>Eukaryota</taxon>
        <taxon>Viridiplantae</taxon>
        <taxon>Streptophyta</taxon>
        <taxon>Embryophyta</taxon>
        <taxon>Tracheophyta</taxon>
        <taxon>Spermatophyta</taxon>
        <taxon>Magnoliopsida</taxon>
        <taxon>Ranunculales</taxon>
        <taxon>Menispermaceae</taxon>
        <taxon>Menispermoideae</taxon>
        <taxon>Cissampelideae</taxon>
        <taxon>Stephania</taxon>
    </lineage>
</organism>
<dbReference type="AlphaFoldDB" id="A0AAP0DWW6"/>
<gene>
    <name evidence="2" type="ORF">Syun_031881</name>
</gene>
<keyword evidence="3" id="KW-1185">Reference proteome</keyword>